<organism evidence="2 3">
    <name type="scientific">Symbiodinium pilosum</name>
    <name type="common">Dinoflagellate</name>
    <dbReference type="NCBI Taxonomy" id="2952"/>
    <lineage>
        <taxon>Eukaryota</taxon>
        <taxon>Sar</taxon>
        <taxon>Alveolata</taxon>
        <taxon>Dinophyceae</taxon>
        <taxon>Suessiales</taxon>
        <taxon>Symbiodiniaceae</taxon>
        <taxon>Symbiodinium</taxon>
    </lineage>
</organism>
<reference evidence="2" key="1">
    <citation type="submission" date="2021-02" db="EMBL/GenBank/DDBJ databases">
        <authorList>
            <person name="Dougan E. K."/>
            <person name="Rhodes N."/>
            <person name="Thang M."/>
            <person name="Chan C."/>
        </authorList>
    </citation>
    <scope>NUCLEOTIDE SEQUENCE</scope>
</reference>
<dbReference type="EMBL" id="CAJNIZ010002765">
    <property type="protein sequence ID" value="CAE7214283.1"/>
    <property type="molecule type" value="Genomic_DNA"/>
</dbReference>
<feature type="non-terminal residue" evidence="2">
    <location>
        <position position="304"/>
    </location>
</feature>
<sequence>PPWRWLLWLAERLRPLVRCRRANPVMLLPRALERPLPGCWRVMVSAKRPLPPALHWSPAARRGMGPWAPTAPHTRRPRRPLPPLQLLLPLMVASLRWRPGRQGPFWRNIQPVRWALAHACPWPLHKRHWMLVPCELWKHHRARTSQLWLRWLRSPGGRGHHKASTQRAPSWMKVEAKQDLDKELREIGDIEAVALRIRRGLQNMHEESQSTEVDVEAAALMMELRGTSSTGRRSSTAADLEAMALLAELHGDATPAWPGSDQEAPAVDSAVSSASHSGQPERPWHLEVLRLRNALGQIAKDTVQ</sequence>
<dbReference type="AlphaFoldDB" id="A0A812JV91"/>
<dbReference type="OrthoDB" id="446029at2759"/>
<evidence type="ECO:0000313" key="3">
    <source>
        <dbReference type="Proteomes" id="UP000649617"/>
    </source>
</evidence>
<feature type="compositionally biased region" description="Low complexity" evidence="1">
    <location>
        <begin position="264"/>
        <end position="277"/>
    </location>
</feature>
<dbReference type="Proteomes" id="UP000649617">
    <property type="component" value="Unassembled WGS sequence"/>
</dbReference>
<comment type="caution">
    <text evidence="2">The sequence shown here is derived from an EMBL/GenBank/DDBJ whole genome shotgun (WGS) entry which is preliminary data.</text>
</comment>
<evidence type="ECO:0000256" key="1">
    <source>
        <dbReference type="SAM" id="MobiDB-lite"/>
    </source>
</evidence>
<feature type="region of interest" description="Disordered" evidence="1">
    <location>
        <begin position="253"/>
        <end position="284"/>
    </location>
</feature>
<keyword evidence="3" id="KW-1185">Reference proteome</keyword>
<gene>
    <name evidence="2" type="ORF">SPIL2461_LOCUS2490</name>
</gene>
<proteinExistence type="predicted"/>
<accession>A0A812JV91</accession>
<evidence type="ECO:0000313" key="2">
    <source>
        <dbReference type="EMBL" id="CAE7214283.1"/>
    </source>
</evidence>
<name>A0A812JV91_SYMPI</name>
<protein>
    <submittedName>
        <fullName evidence="2">Uncharacterized protein</fullName>
    </submittedName>
</protein>